<dbReference type="AlphaFoldDB" id="A0A0P0VRL6"/>
<accession>A0A0P0VRL6</accession>
<dbReference type="Gramene" id="Os02t0828400-01">
    <property type="protein sequence ID" value="Os02t0828400-01"/>
    <property type="gene ID" value="Os02g0828400"/>
</dbReference>
<reference evidence="2 3" key="2">
    <citation type="journal article" date="2013" name="Plant Cell Physiol.">
        <title>Rice Annotation Project Database (RAP-DB): an integrative and interactive database for rice genomics.</title>
        <authorList>
            <person name="Sakai H."/>
            <person name="Lee S.S."/>
            <person name="Tanaka T."/>
            <person name="Numa H."/>
            <person name="Kim J."/>
            <person name="Kawahara Y."/>
            <person name="Wakimoto H."/>
            <person name="Yang C.C."/>
            <person name="Iwamoto M."/>
            <person name="Abe T."/>
            <person name="Yamada Y."/>
            <person name="Muto A."/>
            <person name="Inokuchi H."/>
            <person name="Ikemura T."/>
            <person name="Matsumoto T."/>
            <person name="Sasaki T."/>
            <person name="Itoh T."/>
        </authorList>
    </citation>
    <scope>NUCLEOTIDE SEQUENCE [LARGE SCALE GENOMIC DNA]</scope>
    <source>
        <strain evidence="3">cv. Nipponbare</strain>
    </source>
</reference>
<proteinExistence type="predicted"/>
<reference evidence="2 3" key="3">
    <citation type="journal article" date="2013" name="Rice">
        <title>Improvement of the Oryza sativa Nipponbare reference genome using next generation sequence and optical map data.</title>
        <authorList>
            <person name="Kawahara Y."/>
            <person name="de la Bastide M."/>
            <person name="Hamilton J.P."/>
            <person name="Kanamori H."/>
            <person name="McCombie W.R."/>
            <person name="Ouyang S."/>
            <person name="Schwartz D.C."/>
            <person name="Tanaka T."/>
            <person name="Wu J."/>
            <person name="Zhou S."/>
            <person name="Childs K.L."/>
            <person name="Davidson R.M."/>
            <person name="Lin H."/>
            <person name="Quesada-Ocampo L."/>
            <person name="Vaillancourt B."/>
            <person name="Sakai H."/>
            <person name="Lee S.S."/>
            <person name="Kim J."/>
            <person name="Numa H."/>
            <person name="Itoh T."/>
            <person name="Buell C.R."/>
            <person name="Matsumoto T."/>
        </authorList>
    </citation>
    <scope>NUCLEOTIDE SEQUENCE [LARGE SCALE GENOMIC DNA]</scope>
    <source>
        <strain evidence="3">cv. Nipponbare</strain>
    </source>
</reference>
<feature type="compositionally biased region" description="Basic and acidic residues" evidence="1">
    <location>
        <begin position="118"/>
        <end position="137"/>
    </location>
</feature>
<organism evidence="2 3">
    <name type="scientific">Oryza sativa subsp. japonica</name>
    <name type="common">Rice</name>
    <dbReference type="NCBI Taxonomy" id="39947"/>
    <lineage>
        <taxon>Eukaryota</taxon>
        <taxon>Viridiplantae</taxon>
        <taxon>Streptophyta</taxon>
        <taxon>Embryophyta</taxon>
        <taxon>Tracheophyta</taxon>
        <taxon>Spermatophyta</taxon>
        <taxon>Magnoliopsida</taxon>
        <taxon>Liliopsida</taxon>
        <taxon>Poales</taxon>
        <taxon>Poaceae</taxon>
        <taxon>BOP clade</taxon>
        <taxon>Oryzoideae</taxon>
        <taxon>Oryzeae</taxon>
        <taxon>Oryzinae</taxon>
        <taxon>Oryza</taxon>
        <taxon>Oryza sativa</taxon>
    </lineage>
</organism>
<evidence type="ECO:0000256" key="1">
    <source>
        <dbReference type="SAM" id="MobiDB-lite"/>
    </source>
</evidence>
<feature type="non-terminal residue" evidence="2">
    <location>
        <position position="1"/>
    </location>
</feature>
<name>A0A0P0VRL6_ORYSJ</name>
<feature type="compositionally biased region" description="Low complexity" evidence="1">
    <location>
        <begin position="94"/>
        <end position="109"/>
    </location>
</feature>
<feature type="region of interest" description="Disordered" evidence="1">
    <location>
        <begin position="68"/>
        <end position="152"/>
    </location>
</feature>
<keyword evidence="3" id="KW-1185">Reference proteome</keyword>
<dbReference type="Proteomes" id="UP000059680">
    <property type="component" value="Chromosome 2"/>
</dbReference>
<gene>
    <name evidence="2" type="ordered locus">Os02g0828400</name>
    <name evidence="2" type="ORF">OSNPB_020828400</name>
</gene>
<dbReference type="PaxDb" id="39947-A0A0P0VRL6"/>
<reference evidence="3" key="1">
    <citation type="journal article" date="2005" name="Nature">
        <title>The map-based sequence of the rice genome.</title>
        <authorList>
            <consortium name="International rice genome sequencing project (IRGSP)"/>
            <person name="Matsumoto T."/>
            <person name="Wu J."/>
            <person name="Kanamori H."/>
            <person name="Katayose Y."/>
            <person name="Fujisawa M."/>
            <person name="Namiki N."/>
            <person name="Mizuno H."/>
            <person name="Yamamoto K."/>
            <person name="Antonio B.A."/>
            <person name="Baba T."/>
            <person name="Sakata K."/>
            <person name="Nagamura Y."/>
            <person name="Aoki H."/>
            <person name="Arikawa K."/>
            <person name="Arita K."/>
            <person name="Bito T."/>
            <person name="Chiden Y."/>
            <person name="Fujitsuka N."/>
            <person name="Fukunaka R."/>
            <person name="Hamada M."/>
            <person name="Harada C."/>
            <person name="Hayashi A."/>
            <person name="Hijishita S."/>
            <person name="Honda M."/>
            <person name="Hosokawa S."/>
            <person name="Ichikawa Y."/>
            <person name="Idonuma A."/>
            <person name="Iijima M."/>
            <person name="Ikeda M."/>
            <person name="Ikeno M."/>
            <person name="Ito K."/>
            <person name="Ito S."/>
            <person name="Ito T."/>
            <person name="Ito Y."/>
            <person name="Ito Y."/>
            <person name="Iwabuchi A."/>
            <person name="Kamiya K."/>
            <person name="Karasawa W."/>
            <person name="Kurita K."/>
            <person name="Katagiri S."/>
            <person name="Kikuta A."/>
            <person name="Kobayashi H."/>
            <person name="Kobayashi N."/>
            <person name="Machita K."/>
            <person name="Maehara T."/>
            <person name="Masukawa M."/>
            <person name="Mizubayashi T."/>
            <person name="Mukai Y."/>
            <person name="Nagasaki H."/>
            <person name="Nagata Y."/>
            <person name="Naito S."/>
            <person name="Nakashima M."/>
            <person name="Nakama Y."/>
            <person name="Nakamichi Y."/>
            <person name="Nakamura M."/>
            <person name="Meguro A."/>
            <person name="Negishi M."/>
            <person name="Ohta I."/>
            <person name="Ohta T."/>
            <person name="Okamoto M."/>
            <person name="Ono N."/>
            <person name="Saji S."/>
            <person name="Sakaguchi M."/>
            <person name="Sakai K."/>
            <person name="Shibata M."/>
            <person name="Shimokawa T."/>
            <person name="Song J."/>
            <person name="Takazaki Y."/>
            <person name="Terasawa K."/>
            <person name="Tsugane M."/>
            <person name="Tsuji K."/>
            <person name="Ueda S."/>
            <person name="Waki K."/>
            <person name="Yamagata H."/>
            <person name="Yamamoto M."/>
            <person name="Yamamoto S."/>
            <person name="Yamane H."/>
            <person name="Yoshiki S."/>
            <person name="Yoshihara R."/>
            <person name="Yukawa K."/>
            <person name="Zhong H."/>
            <person name="Yano M."/>
            <person name="Yuan Q."/>
            <person name="Ouyang S."/>
            <person name="Liu J."/>
            <person name="Jones K.M."/>
            <person name="Gansberger K."/>
            <person name="Moffat K."/>
            <person name="Hill J."/>
            <person name="Bera J."/>
            <person name="Fadrosh D."/>
            <person name="Jin S."/>
            <person name="Johri S."/>
            <person name="Kim M."/>
            <person name="Overton L."/>
            <person name="Reardon M."/>
            <person name="Tsitrin T."/>
            <person name="Vuong H."/>
            <person name="Weaver B."/>
            <person name="Ciecko A."/>
            <person name="Tallon L."/>
            <person name="Jackson J."/>
            <person name="Pai G."/>
            <person name="Aken S.V."/>
            <person name="Utterback T."/>
            <person name="Reidmuller S."/>
            <person name="Feldblyum T."/>
            <person name="Hsiao J."/>
            <person name="Zismann V."/>
            <person name="Iobst S."/>
            <person name="de Vazeille A.R."/>
            <person name="Buell C.R."/>
            <person name="Ying K."/>
            <person name="Li Y."/>
            <person name="Lu T."/>
            <person name="Huang Y."/>
            <person name="Zhao Q."/>
            <person name="Feng Q."/>
            <person name="Zhang L."/>
            <person name="Zhu J."/>
            <person name="Weng Q."/>
            <person name="Mu J."/>
            <person name="Lu Y."/>
            <person name="Fan D."/>
            <person name="Liu Y."/>
            <person name="Guan J."/>
            <person name="Zhang Y."/>
            <person name="Yu S."/>
            <person name="Liu X."/>
            <person name="Zhang Y."/>
            <person name="Hong G."/>
            <person name="Han B."/>
            <person name="Choisne N."/>
            <person name="Demange N."/>
            <person name="Orjeda G."/>
            <person name="Samain S."/>
            <person name="Cattolico L."/>
            <person name="Pelletier E."/>
            <person name="Couloux A."/>
            <person name="Segurens B."/>
            <person name="Wincker P."/>
            <person name="D'Hont A."/>
            <person name="Scarpelli C."/>
            <person name="Weissenbach J."/>
            <person name="Salanoubat M."/>
            <person name="Quetier F."/>
            <person name="Yu Y."/>
            <person name="Kim H.R."/>
            <person name="Rambo T."/>
            <person name="Currie J."/>
            <person name="Collura K."/>
            <person name="Luo M."/>
            <person name="Yang T."/>
            <person name="Ammiraju J.S.S."/>
            <person name="Engler F."/>
            <person name="Soderlund C."/>
            <person name="Wing R.A."/>
            <person name="Palmer L.E."/>
            <person name="de la Bastide M."/>
            <person name="Spiegel L."/>
            <person name="Nascimento L."/>
            <person name="Zutavern T."/>
            <person name="O'Shaughnessy A."/>
            <person name="Dike S."/>
            <person name="Dedhia N."/>
            <person name="Preston R."/>
            <person name="Balija V."/>
            <person name="McCombie W.R."/>
            <person name="Chow T."/>
            <person name="Chen H."/>
            <person name="Chung M."/>
            <person name="Chen C."/>
            <person name="Shaw J."/>
            <person name="Wu H."/>
            <person name="Hsiao K."/>
            <person name="Chao Y."/>
            <person name="Chu M."/>
            <person name="Cheng C."/>
            <person name="Hour A."/>
            <person name="Lee P."/>
            <person name="Lin S."/>
            <person name="Lin Y."/>
            <person name="Liou J."/>
            <person name="Liu S."/>
            <person name="Hsing Y."/>
            <person name="Raghuvanshi S."/>
            <person name="Mohanty A."/>
            <person name="Bharti A.K."/>
            <person name="Gaur A."/>
            <person name="Gupta V."/>
            <person name="Kumar D."/>
            <person name="Ravi V."/>
            <person name="Vij S."/>
            <person name="Kapur A."/>
            <person name="Khurana P."/>
            <person name="Khurana P."/>
            <person name="Khurana J.P."/>
            <person name="Tyagi A.K."/>
            <person name="Gaikwad K."/>
            <person name="Singh A."/>
            <person name="Dalal V."/>
            <person name="Srivastava S."/>
            <person name="Dixit A."/>
            <person name="Pal A.K."/>
            <person name="Ghazi I.A."/>
            <person name="Yadav M."/>
            <person name="Pandit A."/>
            <person name="Bhargava A."/>
            <person name="Sureshbabu K."/>
            <person name="Batra K."/>
            <person name="Sharma T.R."/>
            <person name="Mohapatra T."/>
            <person name="Singh N.K."/>
            <person name="Messing J."/>
            <person name="Nelson A.B."/>
            <person name="Fuks G."/>
            <person name="Kavchok S."/>
            <person name="Keizer G."/>
            <person name="Linton E."/>
            <person name="Llaca V."/>
            <person name="Song R."/>
            <person name="Tanyolac B."/>
            <person name="Young S."/>
            <person name="Ho-Il K."/>
            <person name="Hahn J.H."/>
            <person name="Sangsakoo G."/>
            <person name="Vanavichit A."/>
            <person name="de Mattos Luiz.A.T."/>
            <person name="Zimmer P.D."/>
            <person name="Malone G."/>
            <person name="Dellagostin O."/>
            <person name="de Oliveira A.C."/>
            <person name="Bevan M."/>
            <person name="Bancroft I."/>
            <person name="Minx P."/>
            <person name="Cordum H."/>
            <person name="Wilson R."/>
            <person name="Cheng Z."/>
            <person name="Jin W."/>
            <person name="Jiang J."/>
            <person name="Leong S.A."/>
            <person name="Iwama H."/>
            <person name="Gojobori T."/>
            <person name="Itoh T."/>
            <person name="Niimura Y."/>
            <person name="Fujii Y."/>
            <person name="Habara T."/>
            <person name="Sakai H."/>
            <person name="Sato Y."/>
            <person name="Wilson G."/>
            <person name="Kumar K."/>
            <person name="McCouch S."/>
            <person name="Juretic N."/>
            <person name="Hoen D."/>
            <person name="Wright S."/>
            <person name="Bruskiewich R."/>
            <person name="Bureau T."/>
            <person name="Miyao A."/>
            <person name="Hirochika H."/>
            <person name="Nishikawa T."/>
            <person name="Kadowaki K."/>
            <person name="Sugiura M."/>
            <person name="Burr B."/>
            <person name="Sasaki T."/>
        </authorList>
    </citation>
    <scope>NUCLEOTIDE SEQUENCE [LARGE SCALE GENOMIC DNA]</scope>
    <source>
        <strain evidence="3">cv. Nipponbare</strain>
    </source>
</reference>
<feature type="compositionally biased region" description="Gly residues" evidence="1">
    <location>
        <begin position="68"/>
        <end position="77"/>
    </location>
</feature>
<dbReference type="EMBL" id="AP014958">
    <property type="protein sequence ID" value="BAS81715.1"/>
    <property type="molecule type" value="Genomic_DNA"/>
</dbReference>
<evidence type="ECO:0000313" key="3">
    <source>
        <dbReference type="Proteomes" id="UP000059680"/>
    </source>
</evidence>
<sequence>VLAWYQVPKVSVGTKGTWYRLIPRYQVSGWRGGRGSRACCRRRCSDRDTEIARFFCFCSGGGGATYAHRQGGGGSSGQGRRRPWQGARGRRGEAPAPAATRAPVEEAVPQRAEAAPQRAEDDVVEVRRDHPRCRPDLADAVPSSSTAAGDDDDPFLLANFISASRFLLLCERVCGGKGKETR</sequence>
<protein>
    <submittedName>
        <fullName evidence="2">Os02g0828400 protein</fullName>
    </submittedName>
</protein>
<evidence type="ECO:0000313" key="2">
    <source>
        <dbReference type="EMBL" id="BAS81715.1"/>
    </source>
</evidence>
<dbReference type="InParanoid" id="A0A0P0VRL6"/>